<evidence type="ECO:0000256" key="2">
    <source>
        <dbReference type="SAM" id="Phobius"/>
    </source>
</evidence>
<dbReference type="InterPro" id="IPR059066">
    <property type="entry name" value="Ig_Tag1-like_5th"/>
</dbReference>
<feature type="region of interest" description="Disordered" evidence="1">
    <location>
        <begin position="1"/>
        <end position="60"/>
    </location>
</feature>
<dbReference type="PANTHER" id="PTHR35895">
    <property type="entry name" value="CHROMOSOME 16, WHOLE GENOME SHOTGUN SEQUENCE"/>
    <property type="match status" value="1"/>
</dbReference>
<keyword evidence="2" id="KW-0472">Membrane</keyword>
<proteinExistence type="predicted"/>
<protein>
    <recommendedName>
        <fullName evidence="3">Tag1-like fifth Ig-like domain-containing protein</fullName>
    </recommendedName>
</protein>
<dbReference type="PANTHER" id="PTHR35895:SF3">
    <property type="entry name" value="PRE-RRNA PROCESSING PROTEIN"/>
    <property type="match status" value="1"/>
</dbReference>
<evidence type="ECO:0000313" key="4">
    <source>
        <dbReference type="EMBL" id="KAG0313440.1"/>
    </source>
</evidence>
<evidence type="ECO:0000313" key="5">
    <source>
        <dbReference type="Proteomes" id="UP000738325"/>
    </source>
</evidence>
<feature type="compositionally biased region" description="Polar residues" evidence="1">
    <location>
        <begin position="1"/>
        <end position="12"/>
    </location>
</feature>
<keyword evidence="2" id="KW-0812">Transmembrane</keyword>
<dbReference type="GO" id="GO:0000329">
    <property type="term" value="C:fungal-type vacuole membrane"/>
    <property type="evidence" value="ECO:0007669"/>
    <property type="project" value="InterPro"/>
</dbReference>
<dbReference type="InterPro" id="IPR046368">
    <property type="entry name" value="Tag1"/>
</dbReference>
<evidence type="ECO:0000256" key="1">
    <source>
        <dbReference type="SAM" id="MobiDB-lite"/>
    </source>
</evidence>
<comment type="caution">
    <text evidence="4">The sequence shown here is derived from an EMBL/GenBank/DDBJ whole genome shotgun (WGS) entry which is preliminary data.</text>
</comment>
<dbReference type="Pfam" id="PF12505">
    <property type="entry name" value="DUF3712"/>
    <property type="match status" value="1"/>
</dbReference>
<organism evidence="4 5">
    <name type="scientific">Dissophora globulifera</name>
    <dbReference type="NCBI Taxonomy" id="979702"/>
    <lineage>
        <taxon>Eukaryota</taxon>
        <taxon>Fungi</taxon>
        <taxon>Fungi incertae sedis</taxon>
        <taxon>Mucoromycota</taxon>
        <taxon>Mortierellomycotina</taxon>
        <taxon>Mortierellomycetes</taxon>
        <taxon>Mortierellales</taxon>
        <taxon>Mortierellaceae</taxon>
        <taxon>Dissophora</taxon>
    </lineage>
</organism>
<name>A0A9P6R8E0_9FUNG</name>
<feature type="transmembrane region" description="Helical" evidence="2">
    <location>
        <begin position="96"/>
        <end position="118"/>
    </location>
</feature>
<accession>A0A9P6R8E0</accession>
<keyword evidence="5" id="KW-1185">Reference proteome</keyword>
<dbReference type="AlphaFoldDB" id="A0A9P6R8E0"/>
<reference evidence="4" key="1">
    <citation type="journal article" date="2020" name="Fungal Divers.">
        <title>Resolving the Mortierellaceae phylogeny through synthesis of multi-gene phylogenetics and phylogenomics.</title>
        <authorList>
            <person name="Vandepol N."/>
            <person name="Liber J."/>
            <person name="Desiro A."/>
            <person name="Na H."/>
            <person name="Kennedy M."/>
            <person name="Barry K."/>
            <person name="Grigoriev I.V."/>
            <person name="Miller A.N."/>
            <person name="O'Donnell K."/>
            <person name="Stajich J.E."/>
            <person name="Bonito G."/>
        </authorList>
    </citation>
    <scope>NUCLEOTIDE SEQUENCE</scope>
    <source>
        <strain evidence="4">REB-010B</strain>
    </source>
</reference>
<keyword evidence="2" id="KW-1133">Transmembrane helix</keyword>
<feature type="domain" description="Tag1-like fifth Ig-like" evidence="3">
    <location>
        <begin position="738"/>
        <end position="856"/>
    </location>
</feature>
<evidence type="ECO:0000259" key="3">
    <source>
        <dbReference type="Pfam" id="PF26153"/>
    </source>
</evidence>
<dbReference type="Proteomes" id="UP000738325">
    <property type="component" value="Unassembled WGS sequence"/>
</dbReference>
<gene>
    <name evidence="4" type="ORF">BGZ99_008896</name>
</gene>
<dbReference type="OrthoDB" id="10039566at2759"/>
<dbReference type="EMBL" id="JAAAIP010000712">
    <property type="protein sequence ID" value="KAG0313440.1"/>
    <property type="molecule type" value="Genomic_DNA"/>
</dbReference>
<dbReference type="Pfam" id="PF26153">
    <property type="entry name" value="LEA-2L_5"/>
    <property type="match status" value="1"/>
</dbReference>
<sequence length="875" mass="95922">MNSPSHSESNGSGMPRPNGLHQPTTHNNNDNDNYHNDDTAASEQTPLLQSHNTPSTSNPAVVTDIESRLPDGLTGPPQPPVTGERLRHWHYVYIRFVKVVGSILILCLAAAAISPWVAQRVVDRAMVLEIQRTDIHDMDQSGFQISIQSTVYLDTTKDGFLGLSGLVQRIMRPTITVAPTTLSLSIPTIQDGMHMAEFEVEEQQMQLGDTHQLDLSTHVLVTNATLMAEFFSRTLHQSTVDLAVRGPIMARVGSLWYMKLRIDRAVTMEGLKGVQNATLVSMSLPGNHPLGGVIMSGVARIKNPSKAVSLQMGAVSFGIYLPSLSHPDVDLYKIAEVSSPGLRLDAGAFSNLELSGRLFHLDDWTLSERKRRTTTDSFRENNSGSEKQLLLSRLLSQFIQGHDSTIQVRALSEGIDLPPWLAEAFKSIALAMVFPGSRNKDFIRSLDMNKLEFGFADDSQSALLSGRMSSVLQLPPNITFPIKLLKMKPAAWIKGPGGEKMASLEIPDFLPTQSQQEGTTLEVHVDMEHTPLQVAQDRLPEFYQFLNSSFTKEWIHLGIAGDALAVVECGLGIFELGPIPFDVITTQRGFGGLVSAPPVLEKLDVVDSTEYSLTVKATLRLWNPSSISAVLGDMSFLWSFGGYVIGMATVADITLVAGNNTIECIGIMDSSLDCTRKADPLCEPGYAKNASREFISKYISGDNTTTIDILGYAESTKIPLLQPMISSFKMASHLPEIEQDFLISATMYLLSHMLVLELQNPLDAVITVLYVNGTASYKDEPLGHMLIDFEHDIARPKPILIPANDHQNETSGYVKTPRLPVAMDLSSVGYEALKKALGGTLEVDVVCHIKAKVGSMLMWVDFVRDGVKANVRKGF</sequence>
<dbReference type="InterPro" id="IPR022185">
    <property type="entry name" value="DUF3712"/>
</dbReference>
<feature type="compositionally biased region" description="Polar residues" evidence="1">
    <location>
        <begin position="39"/>
        <end position="60"/>
    </location>
</feature>